<proteinExistence type="predicted"/>
<dbReference type="EMBL" id="CAHIKZ030005532">
    <property type="protein sequence ID" value="CAE1328543.1"/>
    <property type="molecule type" value="Genomic_DNA"/>
</dbReference>
<evidence type="ECO:0000313" key="2">
    <source>
        <dbReference type="EMBL" id="CAE1328543.1"/>
    </source>
</evidence>
<evidence type="ECO:0000313" key="3">
    <source>
        <dbReference type="Proteomes" id="UP000597762"/>
    </source>
</evidence>
<comment type="caution">
    <text evidence="2">The sequence shown here is derived from an EMBL/GenBank/DDBJ whole genome shotgun (WGS) entry which is preliminary data.</text>
</comment>
<protein>
    <recommendedName>
        <fullName evidence="1">Reverse transcriptase zinc-binding domain-containing protein</fullName>
    </recommendedName>
</protein>
<keyword evidence="3" id="KW-1185">Reference proteome</keyword>
<dbReference type="AlphaFoldDB" id="A0A812ERD2"/>
<accession>A0A812ERD2</accession>
<sequence length="169" mass="19011">MCRGLDEVGTFWKEDVRKHFPSLRSVHSCEEEAGRTPRVECSFYRECRRALKILLRTSDGLSDAQALSRKALYRLLVRGSVRDALIDELGLTKQEACSIWPWAPGLKCLTNDEASLTWLMIRGALWVGKRLCSAGLEKYPNCRRCTGEVETIGHAFFSVQDGSAVVQVC</sequence>
<dbReference type="InterPro" id="IPR026960">
    <property type="entry name" value="RVT-Znf"/>
</dbReference>
<dbReference type="Proteomes" id="UP000597762">
    <property type="component" value="Unassembled WGS sequence"/>
</dbReference>
<name>A0A812ERD2_ACAPH</name>
<organism evidence="2 3">
    <name type="scientific">Acanthosepion pharaonis</name>
    <name type="common">Pharaoh cuttlefish</name>
    <name type="synonym">Sepia pharaonis</name>
    <dbReference type="NCBI Taxonomy" id="158019"/>
    <lineage>
        <taxon>Eukaryota</taxon>
        <taxon>Metazoa</taxon>
        <taxon>Spiralia</taxon>
        <taxon>Lophotrochozoa</taxon>
        <taxon>Mollusca</taxon>
        <taxon>Cephalopoda</taxon>
        <taxon>Coleoidea</taxon>
        <taxon>Decapodiformes</taxon>
        <taxon>Sepiida</taxon>
        <taxon>Sepiina</taxon>
        <taxon>Sepiidae</taxon>
        <taxon>Acanthosepion</taxon>
    </lineage>
</organism>
<evidence type="ECO:0000259" key="1">
    <source>
        <dbReference type="Pfam" id="PF13966"/>
    </source>
</evidence>
<reference evidence="2" key="1">
    <citation type="submission" date="2021-01" db="EMBL/GenBank/DDBJ databases">
        <authorList>
            <person name="Li R."/>
            <person name="Bekaert M."/>
        </authorList>
    </citation>
    <scope>NUCLEOTIDE SEQUENCE</scope>
    <source>
        <strain evidence="2">Farmed</strain>
    </source>
</reference>
<dbReference type="Pfam" id="PF13966">
    <property type="entry name" value="zf-RVT"/>
    <property type="match status" value="1"/>
</dbReference>
<gene>
    <name evidence="2" type="ORF">SPHA_78227</name>
</gene>
<feature type="domain" description="Reverse transcriptase zinc-binding" evidence="1">
    <location>
        <begin position="115"/>
        <end position="158"/>
    </location>
</feature>